<dbReference type="InterPro" id="IPR036390">
    <property type="entry name" value="WH_DNA-bd_sf"/>
</dbReference>
<dbReference type="InterPro" id="IPR036388">
    <property type="entry name" value="WH-like_DNA-bd_sf"/>
</dbReference>
<dbReference type="Proteomes" id="UP001499882">
    <property type="component" value="Unassembled WGS sequence"/>
</dbReference>
<dbReference type="RefSeq" id="WP_345527228.1">
    <property type="nucleotide sequence ID" value="NZ_BAABKN010000015.1"/>
</dbReference>
<organism evidence="1 2">
    <name type="scientific">Nocardioides endophyticus</name>
    <dbReference type="NCBI Taxonomy" id="1353775"/>
    <lineage>
        <taxon>Bacteria</taxon>
        <taxon>Bacillati</taxon>
        <taxon>Actinomycetota</taxon>
        <taxon>Actinomycetes</taxon>
        <taxon>Propionibacteriales</taxon>
        <taxon>Nocardioidaceae</taxon>
        <taxon>Nocardioides</taxon>
    </lineage>
</organism>
<dbReference type="SUPFAM" id="SSF46785">
    <property type="entry name" value="Winged helix' DNA-binding domain"/>
    <property type="match status" value="1"/>
</dbReference>
<name>A0ABP8YXD1_9ACTN</name>
<gene>
    <name evidence="1" type="ORF">GCM10023350_26150</name>
</gene>
<reference evidence="2" key="1">
    <citation type="journal article" date="2019" name="Int. J. Syst. Evol. Microbiol.">
        <title>The Global Catalogue of Microorganisms (GCM) 10K type strain sequencing project: providing services to taxonomists for standard genome sequencing and annotation.</title>
        <authorList>
            <consortium name="The Broad Institute Genomics Platform"/>
            <consortium name="The Broad Institute Genome Sequencing Center for Infectious Disease"/>
            <person name="Wu L."/>
            <person name="Ma J."/>
        </authorList>
    </citation>
    <scope>NUCLEOTIDE SEQUENCE [LARGE SCALE GENOMIC DNA]</scope>
    <source>
        <strain evidence="2">JCM 18532</strain>
    </source>
</reference>
<accession>A0ABP8YXD1</accession>
<proteinExistence type="predicted"/>
<sequence length="84" mass="8980">MPCQKRNPIRLALLQRFLGGAATVTDATAPTGDADDAFGTSGQVYHHLRQLVAAGWLRSTGSGRYEVAPQRVVPLLSIVLGAHR</sequence>
<keyword evidence="2" id="KW-1185">Reference proteome</keyword>
<evidence type="ECO:0000313" key="1">
    <source>
        <dbReference type="EMBL" id="GAA4740477.1"/>
    </source>
</evidence>
<evidence type="ECO:0000313" key="2">
    <source>
        <dbReference type="Proteomes" id="UP001499882"/>
    </source>
</evidence>
<protein>
    <recommendedName>
        <fullName evidence="3">ArsR family transcriptional regulator</fullName>
    </recommendedName>
</protein>
<comment type="caution">
    <text evidence="1">The sequence shown here is derived from an EMBL/GenBank/DDBJ whole genome shotgun (WGS) entry which is preliminary data.</text>
</comment>
<evidence type="ECO:0008006" key="3">
    <source>
        <dbReference type="Google" id="ProtNLM"/>
    </source>
</evidence>
<dbReference type="EMBL" id="BAABKN010000015">
    <property type="protein sequence ID" value="GAA4740477.1"/>
    <property type="molecule type" value="Genomic_DNA"/>
</dbReference>
<dbReference type="Gene3D" id="1.10.10.10">
    <property type="entry name" value="Winged helix-like DNA-binding domain superfamily/Winged helix DNA-binding domain"/>
    <property type="match status" value="1"/>
</dbReference>